<protein>
    <recommendedName>
        <fullName evidence="3">RHS repeat-associated core domain-containing protein</fullName>
    </recommendedName>
</protein>
<evidence type="ECO:0000313" key="1">
    <source>
        <dbReference type="EMBL" id="RFM27496.1"/>
    </source>
</evidence>
<dbReference type="Gene3D" id="2.180.10.10">
    <property type="entry name" value="RHS repeat-associated core"/>
    <property type="match status" value="1"/>
</dbReference>
<organism evidence="1 2">
    <name type="scientific">Deminuibacter soli</name>
    <dbReference type="NCBI Taxonomy" id="2291815"/>
    <lineage>
        <taxon>Bacteria</taxon>
        <taxon>Pseudomonadati</taxon>
        <taxon>Bacteroidota</taxon>
        <taxon>Chitinophagia</taxon>
        <taxon>Chitinophagales</taxon>
        <taxon>Chitinophagaceae</taxon>
        <taxon>Deminuibacter</taxon>
    </lineage>
</organism>
<reference evidence="1 2" key="1">
    <citation type="submission" date="2018-08" db="EMBL/GenBank/DDBJ databases">
        <title>Chitinophagaceae sp. K23C18032701, a novel bacterium isolated from forest soil.</title>
        <authorList>
            <person name="Wang C."/>
        </authorList>
    </citation>
    <scope>NUCLEOTIDE SEQUENCE [LARGE SCALE GENOMIC DNA]</scope>
    <source>
        <strain evidence="1 2">K23C18032701</strain>
    </source>
</reference>
<dbReference type="EMBL" id="QTJU01000005">
    <property type="protein sequence ID" value="RFM27496.1"/>
    <property type="molecule type" value="Genomic_DNA"/>
</dbReference>
<dbReference type="OrthoDB" id="671415at2"/>
<dbReference type="PANTHER" id="PTHR32305">
    <property type="match status" value="1"/>
</dbReference>
<dbReference type="PANTHER" id="PTHR32305:SF15">
    <property type="entry name" value="PROTEIN RHSA-RELATED"/>
    <property type="match status" value="1"/>
</dbReference>
<dbReference type="RefSeq" id="WP_116848255.1">
    <property type="nucleotide sequence ID" value="NZ_QTJU01000005.1"/>
</dbReference>
<comment type="caution">
    <text evidence="1">The sequence shown here is derived from an EMBL/GenBank/DDBJ whole genome shotgun (WGS) entry which is preliminary data.</text>
</comment>
<sequence length="608" mass="68259">MALEGIQRSVLLRMAYFNCIAPTLLFNDQPFSIDAKRLGTMEKSEDSTVYHNIEPFSAANKIILYKTAPGKLYVYNRQQQSTDSVPLLTDKYNLLLKEKTDVFLLYRGWFELQWQDAMESAAQLIKKNAVPDSSGDVYRFAYKQDVSANLKALYARMNAIDLKIEELIVPESKVVEQAVYDQFKGETSEITYLPGLGAGYTFTAVRGQKVYELTNHLGNVLATVSNRRQPVSLNNTTIDHYEPVVMSATDYYPFGMEMPGRVYNGSGYRYGFNGKENDNEVKGEGNEQDYGMRIYDTRLARFLSIDPMSSKFPMLTPYQFASNKPIIAVDLDGAEAFMKTIQHNSTGKVVAVDLAYDETIKALPVGKMYVQHAYPTGAIMKFENLGPLDFSNDKYGYPNKRGYKDYSVRKEYNPFYDPANINKTTLFSEFMTGQGAENSIIVGGKMLNDIKQMPSVQAATNDAIKAFLSDGVINPGETFSKYHTMTYSEGAKDIWVPSIVNGGVKGGAGSYLTTQHFLGSYNLRIDVLEDGKTGLFTLSDSKTRESVTDHQKKGNSIYRQNGKLIPWGSTYQRYIWIAPLEATVAPKTNYGNDKDNTLQKITTPLKQN</sequence>
<dbReference type="Proteomes" id="UP000261284">
    <property type="component" value="Unassembled WGS sequence"/>
</dbReference>
<name>A0A3E1NHS0_9BACT</name>
<dbReference type="InterPro" id="IPR050708">
    <property type="entry name" value="T6SS_VgrG/RHS"/>
</dbReference>
<evidence type="ECO:0000313" key="2">
    <source>
        <dbReference type="Proteomes" id="UP000261284"/>
    </source>
</evidence>
<evidence type="ECO:0008006" key="3">
    <source>
        <dbReference type="Google" id="ProtNLM"/>
    </source>
</evidence>
<accession>A0A3E1NHS0</accession>
<keyword evidence="2" id="KW-1185">Reference proteome</keyword>
<dbReference type="AlphaFoldDB" id="A0A3E1NHS0"/>
<proteinExistence type="predicted"/>
<dbReference type="InterPro" id="IPR022385">
    <property type="entry name" value="Rhs_assc_core"/>
</dbReference>
<gene>
    <name evidence="1" type="ORF">DXN05_15915</name>
</gene>
<dbReference type="NCBIfam" id="TIGR03696">
    <property type="entry name" value="Rhs_assc_core"/>
    <property type="match status" value="1"/>
</dbReference>